<dbReference type="SMART" id="SM00382">
    <property type="entry name" value="AAA"/>
    <property type="match status" value="1"/>
</dbReference>
<dbReference type="GO" id="GO:0005524">
    <property type="term" value="F:ATP binding"/>
    <property type="evidence" value="ECO:0007669"/>
    <property type="project" value="UniProtKB-KW"/>
</dbReference>
<comment type="caution">
    <text evidence="6">The sequence shown here is derived from an EMBL/GenBank/DDBJ whole genome shotgun (WGS) entry which is preliminary data.</text>
</comment>
<accession>A0ABU7S7H5</accession>
<dbReference type="PANTHER" id="PTHR43335:SF2">
    <property type="entry name" value="ABC TRANSPORTER, ATP-BINDING PROTEIN"/>
    <property type="match status" value="1"/>
</dbReference>
<evidence type="ECO:0000256" key="1">
    <source>
        <dbReference type="ARBA" id="ARBA00005417"/>
    </source>
</evidence>
<dbReference type="InterPro" id="IPR027417">
    <property type="entry name" value="P-loop_NTPase"/>
</dbReference>
<dbReference type="Pfam" id="PF00005">
    <property type="entry name" value="ABC_tran"/>
    <property type="match status" value="1"/>
</dbReference>
<feature type="domain" description="ABC transporter" evidence="5">
    <location>
        <begin position="4"/>
        <end position="235"/>
    </location>
</feature>
<dbReference type="Gene3D" id="3.40.50.300">
    <property type="entry name" value="P-loop containing nucleotide triphosphate hydrolases"/>
    <property type="match status" value="1"/>
</dbReference>
<protein>
    <submittedName>
        <fullName evidence="6">ABC transporter ATP-binding protein</fullName>
    </submittedName>
</protein>
<dbReference type="PANTHER" id="PTHR43335">
    <property type="entry name" value="ABC TRANSPORTER, ATP-BINDING PROTEIN"/>
    <property type="match status" value="1"/>
</dbReference>
<evidence type="ECO:0000256" key="4">
    <source>
        <dbReference type="ARBA" id="ARBA00022840"/>
    </source>
</evidence>
<organism evidence="6 7">
    <name type="scientific">Plantactinospora veratri</name>
    <dbReference type="NCBI Taxonomy" id="1436122"/>
    <lineage>
        <taxon>Bacteria</taxon>
        <taxon>Bacillati</taxon>
        <taxon>Actinomycetota</taxon>
        <taxon>Actinomycetes</taxon>
        <taxon>Micromonosporales</taxon>
        <taxon>Micromonosporaceae</taxon>
        <taxon>Plantactinospora</taxon>
    </lineage>
</organism>
<name>A0ABU7S7H5_9ACTN</name>
<keyword evidence="3" id="KW-0547">Nucleotide-binding</keyword>
<dbReference type="EMBL" id="JAZGQL010000003">
    <property type="protein sequence ID" value="MEE6305915.1"/>
    <property type="molecule type" value="Genomic_DNA"/>
</dbReference>
<dbReference type="InterPro" id="IPR003439">
    <property type="entry name" value="ABC_transporter-like_ATP-bd"/>
</dbReference>
<evidence type="ECO:0000313" key="7">
    <source>
        <dbReference type="Proteomes" id="UP001339911"/>
    </source>
</evidence>
<dbReference type="SUPFAM" id="SSF52540">
    <property type="entry name" value="P-loop containing nucleoside triphosphate hydrolases"/>
    <property type="match status" value="1"/>
</dbReference>
<reference evidence="6 7" key="1">
    <citation type="submission" date="2024-01" db="EMBL/GenBank/DDBJ databases">
        <title>Genome insights into Plantactinospora veratri sp. nov.</title>
        <authorList>
            <person name="Wang L."/>
        </authorList>
    </citation>
    <scope>NUCLEOTIDE SEQUENCE [LARGE SCALE GENOMIC DNA]</scope>
    <source>
        <strain evidence="6 7">NEAU-FHS4</strain>
    </source>
</reference>
<dbReference type="PROSITE" id="PS50893">
    <property type="entry name" value="ABC_TRANSPORTER_2"/>
    <property type="match status" value="1"/>
</dbReference>
<keyword evidence="4 6" id="KW-0067">ATP-binding</keyword>
<proteinExistence type="inferred from homology"/>
<evidence type="ECO:0000256" key="2">
    <source>
        <dbReference type="ARBA" id="ARBA00022448"/>
    </source>
</evidence>
<comment type="similarity">
    <text evidence="1">Belongs to the ABC transporter superfamily.</text>
</comment>
<evidence type="ECO:0000313" key="6">
    <source>
        <dbReference type="EMBL" id="MEE6305915.1"/>
    </source>
</evidence>
<gene>
    <name evidence="6" type="ORF">V1634_03585</name>
</gene>
<keyword evidence="7" id="KW-1185">Reference proteome</keyword>
<evidence type="ECO:0000259" key="5">
    <source>
        <dbReference type="PROSITE" id="PS50893"/>
    </source>
</evidence>
<dbReference type="RefSeq" id="WP_331206287.1">
    <property type="nucleotide sequence ID" value="NZ_JAZGQL010000003.1"/>
</dbReference>
<sequence length="331" mass="35200">MTLIATQSLTKTYGNRVTALSDLTVTVEPGIVGLVGANGAGKSTFIKIMLGLLEPTGGQARVLGLDPTVDGHQVRARVGYMPEHDCLPPDLSAAEFVTHMGRMSGLPKTTARERASETLRHVGLYEERYRQVGGYSTGMKQRVKLAQALVHDPDLLLLDEPTNGLDPAGRDAMLALIERIGTEFGISVLVCSHLLGEVERICDALVAIEGGKLLRSAQLADMTAVTEVLSVEVSEGTEDLAARLAAAGLPVRQDGRLLLVPLLDPGAVAAGAQARDSALDRTYDLILTAVAELDLPLHRLDQRRHRVVELFATDPARVAEPIATGTALEGA</sequence>
<dbReference type="CDD" id="cd03230">
    <property type="entry name" value="ABC_DR_subfamily_A"/>
    <property type="match status" value="1"/>
</dbReference>
<dbReference type="InterPro" id="IPR003593">
    <property type="entry name" value="AAA+_ATPase"/>
</dbReference>
<keyword evidence="2" id="KW-0813">Transport</keyword>
<evidence type="ECO:0000256" key="3">
    <source>
        <dbReference type="ARBA" id="ARBA00022741"/>
    </source>
</evidence>
<dbReference type="Proteomes" id="UP001339911">
    <property type="component" value="Unassembled WGS sequence"/>
</dbReference>